<proteinExistence type="predicted"/>
<dbReference type="EMBL" id="KV921395">
    <property type="protein sequence ID" value="ORE16171.1"/>
    <property type="molecule type" value="Genomic_DNA"/>
</dbReference>
<dbReference type="Proteomes" id="UP000242381">
    <property type="component" value="Unassembled WGS sequence"/>
</dbReference>
<evidence type="ECO:0000313" key="4">
    <source>
        <dbReference type="EMBL" id="ORE16171.1"/>
    </source>
</evidence>
<feature type="region of interest" description="Disordered" evidence="2">
    <location>
        <begin position="119"/>
        <end position="148"/>
    </location>
</feature>
<dbReference type="InterPro" id="IPR003010">
    <property type="entry name" value="C-N_Hydrolase"/>
</dbReference>
<dbReference type="SUPFAM" id="SSF56317">
    <property type="entry name" value="Carbon-nitrogen hydrolase"/>
    <property type="match status" value="1"/>
</dbReference>
<keyword evidence="1" id="KW-0378">Hydrolase</keyword>
<evidence type="ECO:0000256" key="2">
    <source>
        <dbReference type="SAM" id="MobiDB-lite"/>
    </source>
</evidence>
<feature type="domain" description="CN hydrolase" evidence="3">
    <location>
        <begin position="1"/>
        <end position="252"/>
    </location>
</feature>
<dbReference type="VEuPathDB" id="FungiDB:BCV72DRAFT_234092"/>
<dbReference type="AlphaFoldDB" id="A0A0A1MK63"/>
<sequence>MNFAAVTQFCATDNVEKNTKVCVDLIKQAAEHRAKMVFLPESSDFMSSSQDQMLKLAAPLDSHAFLNNIRRAAKEHAIWVSVGVHESSSEPKKVNNIHVIINDKGDIVSIYRKTHMYSSDMNDGPTVDESESTTPGDEITPPVDTPLGKMGSQICYDLRYPEISIKLRNKGAEILTFPSAFTPKTGAHWEILLRARAVENQAFVIASGQIGQHNEKRESFGHAMIVDPWGTVLAECADNAEIPGMAIAPIDIGYLKQIRKEQPVFENRRYDLYPKIE</sequence>
<name>A0A0A1MK63_RHIZD</name>
<dbReference type="CDD" id="cd07572">
    <property type="entry name" value="nit"/>
    <property type="match status" value="1"/>
</dbReference>
<protein>
    <submittedName>
        <fullName evidence="4">Nitrilase, putative</fullName>
    </submittedName>
</protein>
<evidence type="ECO:0000259" key="3">
    <source>
        <dbReference type="PROSITE" id="PS50263"/>
    </source>
</evidence>
<reference evidence="4 5" key="1">
    <citation type="journal article" date="2016" name="Proc. Natl. Acad. Sci. U.S.A.">
        <title>Lipid metabolic changes in an early divergent fungus govern the establishment of a mutualistic symbiosis with endobacteria.</title>
        <authorList>
            <person name="Lastovetsky O.A."/>
            <person name="Gaspar M.L."/>
            <person name="Mondo S.J."/>
            <person name="LaButti K.M."/>
            <person name="Sandor L."/>
            <person name="Grigoriev I.V."/>
            <person name="Henry S.A."/>
            <person name="Pawlowska T.E."/>
        </authorList>
    </citation>
    <scope>NUCLEOTIDE SEQUENCE [LARGE SCALE GENOMIC DNA]</scope>
    <source>
        <strain evidence="4 5">ATCC 11559</strain>
    </source>
</reference>
<dbReference type="Pfam" id="PF00795">
    <property type="entry name" value="CN_hydrolase"/>
    <property type="match status" value="1"/>
</dbReference>
<evidence type="ECO:0000256" key="1">
    <source>
        <dbReference type="ARBA" id="ARBA00022801"/>
    </source>
</evidence>
<dbReference type="PANTHER" id="PTHR23088">
    <property type="entry name" value="NITRILASE-RELATED"/>
    <property type="match status" value="1"/>
</dbReference>
<organism evidence="4 5">
    <name type="scientific">Rhizopus microsporus</name>
    <dbReference type="NCBI Taxonomy" id="58291"/>
    <lineage>
        <taxon>Eukaryota</taxon>
        <taxon>Fungi</taxon>
        <taxon>Fungi incertae sedis</taxon>
        <taxon>Mucoromycota</taxon>
        <taxon>Mucoromycotina</taxon>
        <taxon>Mucoromycetes</taxon>
        <taxon>Mucorales</taxon>
        <taxon>Mucorineae</taxon>
        <taxon>Rhizopodaceae</taxon>
        <taxon>Rhizopus</taxon>
    </lineage>
</organism>
<gene>
    <name evidence="4" type="ORF">BCV71DRAFT_218464</name>
</gene>
<dbReference type="InterPro" id="IPR036526">
    <property type="entry name" value="C-N_Hydrolase_sf"/>
</dbReference>
<dbReference type="PROSITE" id="PS50263">
    <property type="entry name" value="CN_HYDROLASE"/>
    <property type="match status" value="1"/>
</dbReference>
<dbReference type="GO" id="GO:0016811">
    <property type="term" value="F:hydrolase activity, acting on carbon-nitrogen (but not peptide) bonds, in linear amides"/>
    <property type="evidence" value="ECO:0007669"/>
    <property type="project" value="InterPro"/>
</dbReference>
<dbReference type="Gene3D" id="3.60.110.10">
    <property type="entry name" value="Carbon-nitrogen hydrolase"/>
    <property type="match status" value="1"/>
</dbReference>
<accession>A0A0A1MK63</accession>
<evidence type="ECO:0000313" key="5">
    <source>
        <dbReference type="Proteomes" id="UP000242381"/>
    </source>
</evidence>
<dbReference type="InterPro" id="IPR045254">
    <property type="entry name" value="Nit1/2_C-N_Hydrolase"/>
</dbReference>
<dbReference type="OMA" id="MRVAVCQ"/>
<dbReference type="PANTHER" id="PTHR23088:SF27">
    <property type="entry name" value="DEAMINATED GLUTATHIONE AMIDASE"/>
    <property type="match status" value="1"/>
</dbReference>